<dbReference type="HAMAP" id="MF_00712">
    <property type="entry name" value="GcvPA"/>
    <property type="match status" value="1"/>
</dbReference>
<dbReference type="GO" id="GO:0009116">
    <property type="term" value="P:nucleoside metabolic process"/>
    <property type="evidence" value="ECO:0007669"/>
    <property type="project" value="InterPro"/>
</dbReference>
<comment type="caution">
    <text evidence="6">The sequence shown here is derived from an EMBL/GenBank/DDBJ whole genome shotgun (WGS) entry which is preliminary data.</text>
</comment>
<dbReference type="InterPro" id="IPR020581">
    <property type="entry name" value="GDC_P"/>
</dbReference>
<comment type="subunit">
    <text evidence="4">The glycine cleavage system is composed of four proteins: P, T, L and H. In this organism, the P 'protein' is a heterodimer of two subunits.</text>
</comment>
<dbReference type="EC" id="1.4.4.2" evidence="4"/>
<dbReference type="InterPro" id="IPR023010">
    <property type="entry name" value="GcvPA"/>
</dbReference>
<dbReference type="AlphaFoldDB" id="A0A4Q7P3Y6"/>
<comment type="similarity">
    <text evidence="4">Belongs to the GcvP family. N-terminal subunit subfamily.</text>
</comment>
<feature type="domain" description="Glycine cleavage system P-protein N-terminal" evidence="5">
    <location>
        <begin position="3"/>
        <end position="434"/>
    </location>
</feature>
<comment type="function">
    <text evidence="1 4">The glycine cleavage system catalyzes the degradation of glycine. The P protein binds the alpha-amino group of glycine through its pyridoxal phosphate cofactor; CO(2) is released and the remaining methylamine moiety is then transferred to the lipoamide cofactor of the H protein.</text>
</comment>
<evidence type="ECO:0000313" key="7">
    <source>
        <dbReference type="Proteomes" id="UP000292927"/>
    </source>
</evidence>
<evidence type="ECO:0000256" key="1">
    <source>
        <dbReference type="ARBA" id="ARBA00003788"/>
    </source>
</evidence>
<dbReference type="Gene3D" id="3.90.1150.10">
    <property type="entry name" value="Aspartate Aminotransferase, domain 1"/>
    <property type="match status" value="1"/>
</dbReference>
<dbReference type="EMBL" id="SGXF01000005">
    <property type="protein sequence ID" value="RZS94130.1"/>
    <property type="molecule type" value="Genomic_DNA"/>
</dbReference>
<dbReference type="PIRSF" id="PIRSF006815">
    <property type="entry name" value="GcvPA"/>
    <property type="match status" value="1"/>
</dbReference>
<evidence type="ECO:0000259" key="5">
    <source>
        <dbReference type="Pfam" id="PF02347"/>
    </source>
</evidence>
<dbReference type="RefSeq" id="WP_130435762.1">
    <property type="nucleotide sequence ID" value="NZ_SGXF01000005.1"/>
</dbReference>
<protein>
    <recommendedName>
        <fullName evidence="4">Probable glycine dehydrogenase (decarboxylating) subunit 1</fullName>
        <ecNumber evidence="4">1.4.4.2</ecNumber>
    </recommendedName>
    <alternativeName>
        <fullName evidence="4">Glycine cleavage system P-protein subunit 1</fullName>
    </alternativeName>
    <alternativeName>
        <fullName evidence="4">Glycine decarboxylase subunit 1</fullName>
    </alternativeName>
    <alternativeName>
        <fullName evidence="4">Glycine dehydrogenase (aminomethyl-transferring) subunit 1</fullName>
    </alternativeName>
</protein>
<dbReference type="InterPro" id="IPR015422">
    <property type="entry name" value="PyrdxlP-dep_Trfase_small"/>
</dbReference>
<organism evidence="6 7">
    <name type="scientific">Cuneatibacter caecimuris</name>
    <dbReference type="NCBI Taxonomy" id="1796618"/>
    <lineage>
        <taxon>Bacteria</taxon>
        <taxon>Bacillati</taxon>
        <taxon>Bacillota</taxon>
        <taxon>Clostridia</taxon>
        <taxon>Lachnospirales</taxon>
        <taxon>Lachnospiraceae</taxon>
        <taxon>Cuneatibacter</taxon>
    </lineage>
</organism>
<comment type="catalytic activity">
    <reaction evidence="3 4">
        <text>N(6)-[(R)-lipoyl]-L-lysyl-[glycine-cleavage complex H protein] + glycine + H(+) = N(6)-[(R)-S(8)-aminomethyldihydrolipoyl]-L-lysyl-[glycine-cleavage complex H protein] + CO2</text>
        <dbReference type="Rhea" id="RHEA:24304"/>
        <dbReference type="Rhea" id="RHEA-COMP:10494"/>
        <dbReference type="Rhea" id="RHEA-COMP:10495"/>
        <dbReference type="ChEBI" id="CHEBI:15378"/>
        <dbReference type="ChEBI" id="CHEBI:16526"/>
        <dbReference type="ChEBI" id="CHEBI:57305"/>
        <dbReference type="ChEBI" id="CHEBI:83099"/>
        <dbReference type="ChEBI" id="CHEBI:83143"/>
        <dbReference type="EC" id="1.4.4.2"/>
    </reaction>
</comment>
<name>A0A4Q7P3Y6_9FIRM</name>
<dbReference type="PANTHER" id="PTHR42806">
    <property type="entry name" value="GLYCINE CLEAVAGE SYSTEM P-PROTEIN"/>
    <property type="match status" value="1"/>
</dbReference>
<sequence length="441" mass="48216">MGSYVPNTKKEQEEMLRAAGFSSFDRLYDDIPADVRLNRELKLPSGLSEMEVRSSLEETGKKNHVFPHIFRGAGAYRHYIPAFVKSTVSKEAFVTAYTPYQAEISQGLLQSIFEYQTMICSLTGMDVSNASVYDGAAAAAEAVAMCRERKRDTVYVSAAVQPQALSVIRTYCAGNGIKLVLVQEKDGRTDLEALDALPEEAFACFYVQQPNFYGCLEDCSAIARIVHNKGGKLILGCNPISLGILKSPGDYGADIAVGEGQPLGMPLSFGGPYLGFMAARKELMRRLPGRIVGQTADIDGKRGFVLTLQAREQHIRREKASSNICSNQALCAMTAAAYLAVMGARGLARAAESCMAKAHYLQEQLENAGCRRVHQGPYFHEFVTVCPPGLSSPQILKALEKQDFLGGLPLDDSRILWCATEMNTKTEIDQLVQIIKEVAEA</sequence>
<dbReference type="InterPro" id="IPR049315">
    <property type="entry name" value="GDC-P_N"/>
</dbReference>
<dbReference type="InterPro" id="IPR015421">
    <property type="entry name" value="PyrdxlP-dep_Trfase_major"/>
</dbReference>
<accession>A0A4Q7P3Y6</accession>
<dbReference type="SUPFAM" id="SSF53383">
    <property type="entry name" value="PLP-dependent transferases"/>
    <property type="match status" value="1"/>
</dbReference>
<dbReference type="GO" id="GO:0019464">
    <property type="term" value="P:glycine decarboxylation via glycine cleavage system"/>
    <property type="evidence" value="ECO:0007669"/>
    <property type="project" value="UniProtKB-UniRule"/>
</dbReference>
<evidence type="ECO:0000256" key="2">
    <source>
        <dbReference type="ARBA" id="ARBA00023002"/>
    </source>
</evidence>
<dbReference type="PANTHER" id="PTHR42806:SF1">
    <property type="entry name" value="GLYCINE DEHYDROGENASE (DECARBOXYLATING)"/>
    <property type="match status" value="1"/>
</dbReference>
<dbReference type="Proteomes" id="UP000292927">
    <property type="component" value="Unassembled WGS sequence"/>
</dbReference>
<dbReference type="CDD" id="cd00613">
    <property type="entry name" value="GDC-P"/>
    <property type="match status" value="1"/>
</dbReference>
<gene>
    <name evidence="4" type="primary">gcvPA</name>
    <name evidence="6" type="ORF">EV209_2498</name>
</gene>
<keyword evidence="2 4" id="KW-0560">Oxidoreductase</keyword>
<keyword evidence="7" id="KW-1185">Reference proteome</keyword>
<reference evidence="6 7" key="1">
    <citation type="submission" date="2019-02" db="EMBL/GenBank/DDBJ databases">
        <title>Genomic Encyclopedia of Type Strains, Phase IV (KMG-IV): sequencing the most valuable type-strain genomes for metagenomic binning, comparative biology and taxonomic classification.</title>
        <authorList>
            <person name="Goeker M."/>
        </authorList>
    </citation>
    <scope>NUCLEOTIDE SEQUENCE [LARGE SCALE GENOMIC DNA]</scope>
    <source>
        <strain evidence="6 7">DSM 29486</strain>
    </source>
</reference>
<dbReference type="NCBIfam" id="NF001696">
    <property type="entry name" value="PRK00451.1"/>
    <property type="match status" value="1"/>
</dbReference>
<dbReference type="Gene3D" id="3.40.640.10">
    <property type="entry name" value="Type I PLP-dependent aspartate aminotransferase-like (Major domain)"/>
    <property type="match status" value="1"/>
</dbReference>
<evidence type="ECO:0000256" key="3">
    <source>
        <dbReference type="ARBA" id="ARBA00049026"/>
    </source>
</evidence>
<evidence type="ECO:0000256" key="4">
    <source>
        <dbReference type="HAMAP-Rule" id="MF_00712"/>
    </source>
</evidence>
<proteinExistence type="inferred from homology"/>
<dbReference type="InterPro" id="IPR015424">
    <property type="entry name" value="PyrdxlP-dep_Trfase"/>
</dbReference>
<dbReference type="OrthoDB" id="9771867at2"/>
<dbReference type="GO" id="GO:0004375">
    <property type="term" value="F:glycine dehydrogenase (decarboxylating) activity"/>
    <property type="evidence" value="ECO:0007669"/>
    <property type="project" value="UniProtKB-EC"/>
</dbReference>
<dbReference type="Pfam" id="PF02347">
    <property type="entry name" value="GDC-P"/>
    <property type="match status" value="1"/>
</dbReference>
<evidence type="ECO:0000313" key="6">
    <source>
        <dbReference type="EMBL" id="RZS94130.1"/>
    </source>
</evidence>